<gene>
    <name evidence="4" type="ORF">M409DRAFT_28647</name>
</gene>
<keyword evidence="5" id="KW-1185">Reference proteome</keyword>
<dbReference type="PANTHER" id="PTHR47655">
    <property type="entry name" value="QUINIC ACID UTILIZATION ACTIVATOR"/>
    <property type="match status" value="1"/>
</dbReference>
<dbReference type="GO" id="GO:0006351">
    <property type="term" value="P:DNA-templated transcription"/>
    <property type="evidence" value="ECO:0007669"/>
    <property type="project" value="InterPro"/>
</dbReference>
<name>A0A6A6C1Y8_ZASCE</name>
<dbReference type="GO" id="GO:0003677">
    <property type="term" value="F:DNA binding"/>
    <property type="evidence" value="ECO:0007669"/>
    <property type="project" value="InterPro"/>
</dbReference>
<evidence type="ECO:0000313" key="4">
    <source>
        <dbReference type="EMBL" id="KAF2161041.1"/>
    </source>
</evidence>
<dbReference type="OrthoDB" id="3774349at2759"/>
<dbReference type="EMBL" id="ML993622">
    <property type="protein sequence ID" value="KAF2161041.1"/>
    <property type="molecule type" value="Genomic_DNA"/>
</dbReference>
<dbReference type="Proteomes" id="UP000799537">
    <property type="component" value="Unassembled WGS sequence"/>
</dbReference>
<dbReference type="AlphaFoldDB" id="A0A6A6C1Y8"/>
<sequence length="508" mass="55621">MILDDHVLPRAEENDPSVGFQALGGSTGTGSQHSNDHFPLPSDWQELLDKYFHTTHSWLPIAEKHELLKISYSLRAIEAPATGHTTSSRGDNAFLAAAFAYVIQREQKDVGGTRNEELLRLSTFAIDLLDFPGDSNEPGHVRALLLLTLAQIDNNKWDQAWRTVGRAVYMMVSLLDINDAMTMSSAEEGHKRTLLGCFAMEALVATRLKRRTYLSYADVQTLGLLSTNTVEEWEPWQSSTGPGTDGIQTALGRVVSLFNHFMRLAAMMHELQLDTGNAKTQDSAVRFGNWKGQLQQTYAMSLSPHSSPQLLNLSTAVTTMQIMVETQITTQLSPTTLNELSVLVETLEHQVSSDKALTSSLVPSTIDLYLSLIEDSLIQQGSDQASGTQDQIVHILSSIKRLRSVKMEIGGRSRTGERLAADSLAGASVVSSNSGQPQPNNVVAETASLQPPSIEHGIWNVDDDDMLFDTMATLDSTNWIDNLPDFVRGLGSVRTASPDLQALIDGAF</sequence>
<organism evidence="4 5">
    <name type="scientific">Zasmidium cellare ATCC 36951</name>
    <dbReference type="NCBI Taxonomy" id="1080233"/>
    <lineage>
        <taxon>Eukaryota</taxon>
        <taxon>Fungi</taxon>
        <taxon>Dikarya</taxon>
        <taxon>Ascomycota</taxon>
        <taxon>Pezizomycotina</taxon>
        <taxon>Dothideomycetes</taxon>
        <taxon>Dothideomycetidae</taxon>
        <taxon>Mycosphaerellales</taxon>
        <taxon>Mycosphaerellaceae</taxon>
        <taxon>Zasmidium</taxon>
    </lineage>
</organism>
<reference evidence="4" key="1">
    <citation type="journal article" date="2020" name="Stud. Mycol.">
        <title>101 Dothideomycetes genomes: a test case for predicting lifestyles and emergence of pathogens.</title>
        <authorList>
            <person name="Haridas S."/>
            <person name="Albert R."/>
            <person name="Binder M."/>
            <person name="Bloem J."/>
            <person name="Labutti K."/>
            <person name="Salamov A."/>
            <person name="Andreopoulos B."/>
            <person name="Baker S."/>
            <person name="Barry K."/>
            <person name="Bills G."/>
            <person name="Bluhm B."/>
            <person name="Cannon C."/>
            <person name="Castanera R."/>
            <person name="Culley D."/>
            <person name="Daum C."/>
            <person name="Ezra D."/>
            <person name="Gonzalez J."/>
            <person name="Henrissat B."/>
            <person name="Kuo A."/>
            <person name="Liang C."/>
            <person name="Lipzen A."/>
            <person name="Lutzoni F."/>
            <person name="Magnuson J."/>
            <person name="Mondo S."/>
            <person name="Nolan M."/>
            <person name="Ohm R."/>
            <person name="Pangilinan J."/>
            <person name="Park H.-J."/>
            <person name="Ramirez L."/>
            <person name="Alfaro M."/>
            <person name="Sun H."/>
            <person name="Tritt A."/>
            <person name="Yoshinaga Y."/>
            <person name="Zwiers L.-H."/>
            <person name="Turgeon B."/>
            <person name="Goodwin S."/>
            <person name="Spatafora J."/>
            <person name="Crous P."/>
            <person name="Grigoriev I."/>
        </authorList>
    </citation>
    <scope>NUCLEOTIDE SEQUENCE</scope>
    <source>
        <strain evidence="4">ATCC 36951</strain>
    </source>
</reference>
<feature type="domain" description="Xylanolytic transcriptional activator regulatory" evidence="3">
    <location>
        <begin position="48"/>
        <end position="273"/>
    </location>
</feature>
<dbReference type="GO" id="GO:0003700">
    <property type="term" value="F:DNA-binding transcription factor activity"/>
    <property type="evidence" value="ECO:0007669"/>
    <property type="project" value="TreeGrafter"/>
</dbReference>
<feature type="region of interest" description="Disordered" evidence="2">
    <location>
        <begin position="1"/>
        <end position="38"/>
    </location>
</feature>
<accession>A0A6A6C1Y8</accession>
<dbReference type="RefSeq" id="XP_033661930.1">
    <property type="nucleotide sequence ID" value="XM_033809127.1"/>
</dbReference>
<feature type="compositionally biased region" description="Basic and acidic residues" evidence="2">
    <location>
        <begin position="1"/>
        <end position="13"/>
    </location>
</feature>
<evidence type="ECO:0000256" key="2">
    <source>
        <dbReference type="SAM" id="MobiDB-lite"/>
    </source>
</evidence>
<dbReference type="Pfam" id="PF04082">
    <property type="entry name" value="Fungal_trans"/>
    <property type="match status" value="1"/>
</dbReference>
<evidence type="ECO:0000259" key="3">
    <source>
        <dbReference type="Pfam" id="PF04082"/>
    </source>
</evidence>
<evidence type="ECO:0000256" key="1">
    <source>
        <dbReference type="ARBA" id="ARBA00023242"/>
    </source>
</evidence>
<dbReference type="PANTHER" id="PTHR47655:SF2">
    <property type="entry name" value="QUINIC ACID UTILIZATION ACTIVATOR"/>
    <property type="match status" value="1"/>
</dbReference>
<dbReference type="GO" id="GO:0045944">
    <property type="term" value="P:positive regulation of transcription by RNA polymerase II"/>
    <property type="evidence" value="ECO:0007669"/>
    <property type="project" value="TreeGrafter"/>
</dbReference>
<dbReference type="InterPro" id="IPR052783">
    <property type="entry name" value="Metabolic/Drug-Res_Regulator"/>
</dbReference>
<dbReference type="CDD" id="cd12148">
    <property type="entry name" value="fungal_TF_MHR"/>
    <property type="match status" value="1"/>
</dbReference>
<keyword evidence="1" id="KW-0539">Nucleus</keyword>
<dbReference type="GO" id="GO:0008270">
    <property type="term" value="F:zinc ion binding"/>
    <property type="evidence" value="ECO:0007669"/>
    <property type="project" value="InterPro"/>
</dbReference>
<protein>
    <recommendedName>
        <fullName evidence="3">Xylanolytic transcriptional activator regulatory domain-containing protein</fullName>
    </recommendedName>
</protein>
<proteinExistence type="predicted"/>
<dbReference type="GeneID" id="54562399"/>
<dbReference type="InterPro" id="IPR007219">
    <property type="entry name" value="XnlR_reg_dom"/>
</dbReference>
<evidence type="ECO:0000313" key="5">
    <source>
        <dbReference type="Proteomes" id="UP000799537"/>
    </source>
</evidence>